<reference evidence="1 2" key="1">
    <citation type="journal article" date="2012" name="J. Virol.">
        <title>Complete Genome Sequences of 138 Mycobacteriophages.</title>
        <authorList>
            <consortium name="the Science Education Alliance Phage Hunters Advancing Genomics and Evolutionary Science Program"/>
            <consortium name="the KwaZulu-Natal Research Institute for Tuberculosis and HIV Mycobacterial Genetics Course Students"/>
            <consortium name="the Phage Hunters Integrating Research and Education Program"/>
            <person name="Hatfull G.F."/>
        </authorList>
    </citation>
    <scope>NUCLEOTIDE SEQUENCE [LARGE SCALE GENOMIC DNA]</scope>
</reference>
<dbReference type="Proteomes" id="UP000005857">
    <property type="component" value="Segment"/>
</dbReference>
<dbReference type="GeneID" id="18990058"/>
<evidence type="ECO:0000313" key="2">
    <source>
        <dbReference type="Proteomes" id="UP000005857"/>
    </source>
</evidence>
<evidence type="ECO:0008006" key="3">
    <source>
        <dbReference type="Google" id="ProtNLM"/>
    </source>
</evidence>
<accession>G8I4H0</accession>
<name>G8I4H0_9CAUD</name>
<keyword evidence="2" id="KW-1185">Reference proteome</keyword>
<protein>
    <recommendedName>
        <fullName evidence="3">Helix-turn-helix domain-containing protein</fullName>
    </recommendedName>
</protein>
<sequence length="68" mass="7312">MTSDTTTVGPVLLNKRDAAAALGGISIRRLDTLVRDGRLTPVMLGATVMFTPAELARFADELPSWEPK</sequence>
<proteinExistence type="predicted"/>
<evidence type="ECO:0000313" key="1">
    <source>
        <dbReference type="EMBL" id="AER47614.1"/>
    </source>
</evidence>
<organism evidence="1 2">
    <name type="scientific">Mycobacterium phage DS6A</name>
    <dbReference type="NCBI Taxonomy" id="45764"/>
    <lineage>
        <taxon>Viruses</taxon>
        <taxon>Duplodnaviria</taxon>
        <taxon>Heunggongvirae</taxon>
        <taxon>Uroviricota</taxon>
        <taxon>Caudoviricetes</taxon>
        <taxon>Hnatkovirus</taxon>
        <taxon>Hnatkovirus DS6A</taxon>
    </lineage>
</organism>
<dbReference type="EMBL" id="JN698994">
    <property type="protein sequence ID" value="AER47614.1"/>
    <property type="molecule type" value="Genomic_DNA"/>
</dbReference>
<gene>
    <name evidence="1" type="primary">60</name>
    <name evidence="1" type="ORF">DS6A_60</name>
</gene>
<dbReference type="RefSeq" id="YP_009018748.1">
    <property type="nucleotide sequence ID" value="NC_023744.1"/>
</dbReference>
<dbReference type="KEGG" id="vg:18990058"/>